<accession>A0ABM6YZ08</accession>
<dbReference type="Proteomes" id="UP000262832">
    <property type="component" value="Chromosome II"/>
</dbReference>
<reference evidence="1 2" key="1">
    <citation type="submission" date="2018-08" db="EMBL/GenBank/DDBJ databases">
        <title>Genomic taxonomy of the Vibrionaceae family.</title>
        <authorList>
            <person name="Gomez-Gil B."/>
            <person name="Tanaka M."/>
            <person name="Sawabe T."/>
            <person name="Enciso-Ibarra K."/>
        </authorList>
    </citation>
    <scope>NUCLEOTIDE SEQUENCE [LARGE SCALE GENOMIC DNA]</scope>
    <source>
        <strain evidence="1 2">CAIM 1831</strain>
    </source>
</reference>
<gene>
    <name evidence="1" type="ORF">D1115_19770</name>
</gene>
<evidence type="ECO:0000313" key="2">
    <source>
        <dbReference type="Proteomes" id="UP000262832"/>
    </source>
</evidence>
<dbReference type="EMBL" id="CP032094">
    <property type="protein sequence ID" value="AXY03152.1"/>
    <property type="molecule type" value="Genomic_DNA"/>
</dbReference>
<protein>
    <submittedName>
        <fullName evidence="1">Uncharacterized protein</fullName>
    </submittedName>
</protein>
<name>A0ABM6YZ08_9VIBR</name>
<evidence type="ECO:0000313" key="1">
    <source>
        <dbReference type="EMBL" id="AXY03152.1"/>
    </source>
</evidence>
<organism evidence="1 2">
    <name type="scientific">Vibrio alfacsensis</name>
    <dbReference type="NCBI Taxonomy" id="1074311"/>
    <lineage>
        <taxon>Bacteria</taxon>
        <taxon>Pseudomonadati</taxon>
        <taxon>Pseudomonadota</taxon>
        <taxon>Gammaproteobacteria</taxon>
        <taxon>Vibrionales</taxon>
        <taxon>Vibrionaceae</taxon>
        <taxon>Vibrio</taxon>
    </lineage>
</organism>
<sequence>MSNYIALYNEDVLNQYLDSISASKTSLNRSKLRLLANELKIELCVGALKAHEFYGYITKPENRKRFTCLNKI</sequence>
<keyword evidence="2" id="KW-1185">Reference proteome</keyword>
<proteinExistence type="predicted"/>